<sequence length="386" mass="42399">MTSHLFQTYGRREIEFLKGNGAKVIDKSGEQYLDFTSGIGVCNLGHCHPTVVKAVEKQLRNIWHISNLFTNSLQEEVASLLTEDTALDHVFFCNSGAEANEAALKLARKHTGKSLVVTCEQSFHGRTFGTMSATGQDKVKEGFGPLLPSFLHIPFNDIRALEEVMNEEVAAVMVEVIQGEGGVILADPSFLKEIEKLCNQYNSLFIIDEVQTGIGRTGTLFAYEQMGIIPDIVTIAKALGNGIPVGAMIGRKELGSSFTAGSHGSTFGGNYIAMTAAKEVLQFIKEQSFFKEVQEKGEYVLKKLQEELRHVECVQNIRGKGLMIGIECKHEVANVIEQLEKAGLLVLQAGPNVIRLLPPLIVTNEELEQAIYMIKRVVCTKNASII</sequence>
<dbReference type="InterPro" id="IPR005814">
    <property type="entry name" value="Aminotrans_3"/>
</dbReference>
<evidence type="ECO:0000313" key="6">
    <source>
        <dbReference type="EMBL" id="KWU65851.1"/>
    </source>
</evidence>
<comment type="similarity">
    <text evidence="5">Belongs to the class-III pyridoxal-phosphate-dependent aminotransferase family. ArgD subfamily.</text>
</comment>
<gene>
    <name evidence="5" type="primary">argD</name>
    <name evidence="6" type="ORF">AWW70_09120</name>
</gene>
<dbReference type="GO" id="GO:0006526">
    <property type="term" value="P:L-arginine biosynthetic process"/>
    <property type="evidence" value="ECO:0007669"/>
    <property type="project" value="UniProtKB-UniRule"/>
</dbReference>
<feature type="binding site" evidence="5">
    <location>
        <begin position="96"/>
        <end position="97"/>
    </location>
    <ligand>
        <name>pyridoxal 5'-phosphate</name>
        <dbReference type="ChEBI" id="CHEBI:597326"/>
    </ligand>
</feature>
<dbReference type="CDD" id="cd00610">
    <property type="entry name" value="OAT_like"/>
    <property type="match status" value="1"/>
</dbReference>
<dbReference type="InterPro" id="IPR015422">
    <property type="entry name" value="PyrdxlP-dep_Trfase_small"/>
</dbReference>
<keyword evidence="5" id="KW-0963">Cytoplasm</keyword>
<dbReference type="UniPathway" id="UPA00068">
    <property type="reaction ID" value="UER00109"/>
</dbReference>
<evidence type="ECO:0000256" key="5">
    <source>
        <dbReference type="HAMAP-Rule" id="MF_01107"/>
    </source>
</evidence>
<dbReference type="PROSITE" id="PS00600">
    <property type="entry name" value="AA_TRANSFER_CLASS_3"/>
    <property type="match status" value="1"/>
</dbReference>
<dbReference type="Proteomes" id="UP000065797">
    <property type="component" value="Unassembled WGS sequence"/>
</dbReference>
<evidence type="ECO:0000256" key="4">
    <source>
        <dbReference type="ARBA" id="ARBA00022898"/>
    </source>
</evidence>
<dbReference type="PANTHER" id="PTHR11986:SF79">
    <property type="entry name" value="ACETYLORNITHINE AMINOTRANSFERASE, MITOCHONDRIAL"/>
    <property type="match status" value="1"/>
</dbReference>
<dbReference type="EC" id="2.6.1.11" evidence="5"/>
<dbReference type="SUPFAM" id="SSF53383">
    <property type="entry name" value="PLP-dependent transferases"/>
    <property type="match status" value="1"/>
</dbReference>
<dbReference type="PANTHER" id="PTHR11986">
    <property type="entry name" value="AMINOTRANSFERASE CLASS III"/>
    <property type="match status" value="1"/>
</dbReference>
<dbReference type="RefSeq" id="WP_060749642.1">
    <property type="nucleotide sequence ID" value="NZ_CAKJWQ010000011.1"/>
</dbReference>
<dbReference type="InterPro" id="IPR015421">
    <property type="entry name" value="PyrdxlP-dep_Trfase_major"/>
</dbReference>
<dbReference type="GO" id="GO:0005737">
    <property type="term" value="C:cytoplasm"/>
    <property type="evidence" value="ECO:0007669"/>
    <property type="project" value="UniProtKB-SubCell"/>
</dbReference>
<dbReference type="NCBIfam" id="TIGR00707">
    <property type="entry name" value="argD"/>
    <property type="match status" value="1"/>
</dbReference>
<dbReference type="Gene3D" id="3.90.1150.10">
    <property type="entry name" value="Aspartate Aminotransferase, domain 1"/>
    <property type="match status" value="1"/>
</dbReference>
<dbReference type="InterPro" id="IPR015424">
    <property type="entry name" value="PyrdxlP-dep_Trfase"/>
</dbReference>
<comment type="subunit">
    <text evidence="5">Homodimer.</text>
</comment>
<dbReference type="AlphaFoldDB" id="A0A125PP07"/>
<feature type="binding site" evidence="5">
    <location>
        <position position="266"/>
    </location>
    <ligand>
        <name>pyridoxal 5'-phosphate</name>
        <dbReference type="ChEBI" id="CHEBI:597326"/>
    </ligand>
</feature>
<dbReference type="FunFam" id="3.40.640.10:FF:000004">
    <property type="entry name" value="Acetylornithine aminotransferase"/>
    <property type="match status" value="1"/>
</dbReference>
<dbReference type="GO" id="GO:0042802">
    <property type="term" value="F:identical protein binding"/>
    <property type="evidence" value="ECO:0007669"/>
    <property type="project" value="TreeGrafter"/>
</dbReference>
<dbReference type="NCBIfam" id="NF002325">
    <property type="entry name" value="PRK01278.1"/>
    <property type="match status" value="1"/>
</dbReference>
<dbReference type="Pfam" id="PF00202">
    <property type="entry name" value="Aminotran_3"/>
    <property type="match status" value="1"/>
</dbReference>
<keyword evidence="3 5" id="KW-0808">Transferase</keyword>
<feature type="binding site" evidence="5">
    <location>
        <position position="126"/>
    </location>
    <ligand>
        <name>N(2)-acetyl-L-ornithine</name>
        <dbReference type="ChEBI" id="CHEBI:57805"/>
    </ligand>
</feature>
<protein>
    <recommendedName>
        <fullName evidence="5">Acetylornithine aminotransferase</fullName>
        <shortName evidence="5">ACOAT</shortName>
        <ecNumber evidence="5">2.6.1.11</ecNumber>
    </recommendedName>
</protein>
<keyword evidence="4 5" id="KW-0663">Pyridoxal phosphate</keyword>
<proteinExistence type="inferred from homology"/>
<dbReference type="InterPro" id="IPR004636">
    <property type="entry name" value="AcOrn/SuccOrn_fam"/>
</dbReference>
<evidence type="ECO:0000256" key="1">
    <source>
        <dbReference type="ARBA" id="ARBA00022576"/>
    </source>
</evidence>
<evidence type="ECO:0000256" key="3">
    <source>
        <dbReference type="ARBA" id="ARBA00022679"/>
    </source>
</evidence>
<keyword evidence="1 5" id="KW-0032">Aminotransferase</keyword>
<dbReference type="NCBIfam" id="NF002797">
    <property type="entry name" value="PRK02936.1"/>
    <property type="match status" value="1"/>
</dbReference>
<comment type="caution">
    <text evidence="6">The sequence shown here is derived from an EMBL/GenBank/DDBJ whole genome shotgun (WGS) entry which is preliminary data.</text>
</comment>
<comment type="pathway">
    <text evidence="5">Amino-acid biosynthesis; L-arginine biosynthesis; N(2)-acetyl-L-ornithine from L-glutamate: step 4/4.</text>
</comment>
<dbReference type="HAMAP" id="MF_01107">
    <property type="entry name" value="ArgD_aminotrans_3"/>
    <property type="match status" value="1"/>
</dbReference>
<evidence type="ECO:0000256" key="2">
    <source>
        <dbReference type="ARBA" id="ARBA00022605"/>
    </source>
</evidence>
<comment type="subcellular location">
    <subcellularLocation>
        <location evidence="5">Cytoplasm</location>
    </subcellularLocation>
</comment>
<keyword evidence="2 5" id="KW-0028">Amino-acid biosynthesis</keyword>
<evidence type="ECO:0000313" key="7">
    <source>
        <dbReference type="Proteomes" id="UP000065797"/>
    </source>
</evidence>
<feature type="binding site" evidence="5">
    <location>
        <position position="265"/>
    </location>
    <ligand>
        <name>N(2)-acetyl-L-ornithine</name>
        <dbReference type="ChEBI" id="CHEBI:57805"/>
    </ligand>
</feature>
<comment type="cofactor">
    <cofactor evidence="5">
        <name>pyridoxal 5'-phosphate</name>
        <dbReference type="ChEBI" id="CHEBI:597326"/>
    </cofactor>
    <text evidence="5">Binds 1 pyridoxal phosphate per subunit.</text>
</comment>
<dbReference type="InterPro" id="IPR049704">
    <property type="entry name" value="Aminotrans_3_PPA_site"/>
</dbReference>
<dbReference type="GO" id="GO:0003992">
    <property type="term" value="F:N2-acetyl-L-ornithine:2-oxoglutarate 5-aminotransferase activity"/>
    <property type="evidence" value="ECO:0007669"/>
    <property type="project" value="UniProtKB-UniRule"/>
</dbReference>
<feature type="binding site" evidence="5">
    <location>
        <position position="123"/>
    </location>
    <ligand>
        <name>pyridoxal 5'-phosphate</name>
        <dbReference type="ChEBI" id="CHEBI:597326"/>
    </ligand>
</feature>
<dbReference type="PIRSF" id="PIRSF000521">
    <property type="entry name" value="Transaminase_4ab_Lys_Orn"/>
    <property type="match status" value="1"/>
</dbReference>
<reference evidence="6 7" key="1">
    <citation type="submission" date="2016-01" db="EMBL/GenBank/DDBJ databases">
        <authorList>
            <person name="McClelland M."/>
            <person name="Jain A."/>
            <person name="Saraogi P."/>
            <person name="Mendelson R."/>
            <person name="Westerman R."/>
            <person name="SanMiguel P."/>
            <person name="Csonka L."/>
        </authorList>
    </citation>
    <scope>NUCLEOTIDE SEQUENCE [LARGE SCALE GENOMIC DNA]</scope>
    <source>
        <strain evidence="6 7">PE8-15</strain>
    </source>
</reference>
<dbReference type="GO" id="GO:0030170">
    <property type="term" value="F:pyridoxal phosphate binding"/>
    <property type="evidence" value="ECO:0007669"/>
    <property type="project" value="InterPro"/>
</dbReference>
<dbReference type="EMBL" id="LRPH01000034">
    <property type="protein sequence ID" value="KWU65851.1"/>
    <property type="molecule type" value="Genomic_DNA"/>
</dbReference>
<feature type="binding site" evidence="5">
    <location>
        <begin position="208"/>
        <end position="211"/>
    </location>
    <ligand>
        <name>pyridoxal 5'-phosphate</name>
        <dbReference type="ChEBI" id="CHEBI:597326"/>
    </ligand>
</feature>
<dbReference type="Gene3D" id="3.40.640.10">
    <property type="entry name" value="Type I PLP-dependent aspartate aminotransferase-like (Major domain)"/>
    <property type="match status" value="1"/>
</dbReference>
<comment type="catalytic activity">
    <reaction evidence="5">
        <text>N(2)-acetyl-L-ornithine + 2-oxoglutarate = N-acetyl-L-glutamate 5-semialdehyde + L-glutamate</text>
        <dbReference type="Rhea" id="RHEA:18049"/>
        <dbReference type="ChEBI" id="CHEBI:16810"/>
        <dbReference type="ChEBI" id="CHEBI:29123"/>
        <dbReference type="ChEBI" id="CHEBI:29985"/>
        <dbReference type="ChEBI" id="CHEBI:57805"/>
        <dbReference type="EC" id="2.6.1.11"/>
    </reaction>
</comment>
<name>A0A125PP07_BACMY</name>
<keyword evidence="5" id="KW-0055">Arginine biosynthesis</keyword>
<feature type="modified residue" description="N6-(pyridoxal phosphate)lysine" evidence="5">
    <location>
        <position position="237"/>
    </location>
</feature>
<dbReference type="InterPro" id="IPR050103">
    <property type="entry name" value="Class-III_PLP-dep_AT"/>
</dbReference>
<accession>A0A125PP07</accession>
<organism evidence="6 7">
    <name type="scientific">Bacillus mycoides</name>
    <dbReference type="NCBI Taxonomy" id="1405"/>
    <lineage>
        <taxon>Bacteria</taxon>
        <taxon>Bacillati</taxon>
        <taxon>Bacillota</taxon>
        <taxon>Bacilli</taxon>
        <taxon>Bacillales</taxon>
        <taxon>Bacillaceae</taxon>
        <taxon>Bacillus</taxon>
        <taxon>Bacillus cereus group</taxon>
    </lineage>
</organism>
<comment type="miscellaneous">
    <text evidence="5">May also have succinyldiaminopimelate aminotransferase activity, thus carrying out the corresponding step in lysine biosynthesis.</text>
</comment>